<evidence type="ECO:0000313" key="1">
    <source>
        <dbReference type="EMBL" id="KAL3392962.1"/>
    </source>
</evidence>
<keyword evidence="2" id="KW-1185">Reference proteome</keyword>
<gene>
    <name evidence="1" type="ORF">TKK_012654</name>
</gene>
<accession>A0ABD2WIP4</accession>
<proteinExistence type="predicted"/>
<dbReference type="AlphaFoldDB" id="A0ABD2WIP4"/>
<protein>
    <submittedName>
        <fullName evidence="1">Uncharacterized protein</fullName>
    </submittedName>
</protein>
<evidence type="ECO:0000313" key="2">
    <source>
        <dbReference type="Proteomes" id="UP001627154"/>
    </source>
</evidence>
<reference evidence="1 2" key="1">
    <citation type="journal article" date="2024" name="bioRxiv">
        <title>A reference genome for Trichogramma kaykai: A tiny desert-dwelling parasitoid wasp with competing sex-ratio distorters.</title>
        <authorList>
            <person name="Culotta J."/>
            <person name="Lindsey A.R."/>
        </authorList>
    </citation>
    <scope>NUCLEOTIDE SEQUENCE [LARGE SCALE GENOMIC DNA]</scope>
    <source>
        <strain evidence="1 2">KSX58</strain>
    </source>
</reference>
<dbReference type="Proteomes" id="UP001627154">
    <property type="component" value="Unassembled WGS sequence"/>
</dbReference>
<dbReference type="EMBL" id="JBJJXI010000101">
    <property type="protein sequence ID" value="KAL3392962.1"/>
    <property type="molecule type" value="Genomic_DNA"/>
</dbReference>
<sequence length="69" mass="8323">MCHLGVAENNFISAQLSTKKNICNNLPKTRRFRRKRNAQIYIWVRFRIFQINLRARFTDFPEILVCYST</sequence>
<organism evidence="1 2">
    <name type="scientific">Trichogramma kaykai</name>
    <dbReference type="NCBI Taxonomy" id="54128"/>
    <lineage>
        <taxon>Eukaryota</taxon>
        <taxon>Metazoa</taxon>
        <taxon>Ecdysozoa</taxon>
        <taxon>Arthropoda</taxon>
        <taxon>Hexapoda</taxon>
        <taxon>Insecta</taxon>
        <taxon>Pterygota</taxon>
        <taxon>Neoptera</taxon>
        <taxon>Endopterygota</taxon>
        <taxon>Hymenoptera</taxon>
        <taxon>Apocrita</taxon>
        <taxon>Proctotrupomorpha</taxon>
        <taxon>Chalcidoidea</taxon>
        <taxon>Trichogrammatidae</taxon>
        <taxon>Trichogramma</taxon>
    </lineage>
</organism>
<comment type="caution">
    <text evidence="1">The sequence shown here is derived from an EMBL/GenBank/DDBJ whole genome shotgun (WGS) entry which is preliminary data.</text>
</comment>
<name>A0ABD2WIP4_9HYME</name>